<proteinExistence type="predicted"/>
<gene>
    <name evidence="2" type="ORF">QBC41DRAFT_316494</name>
</gene>
<feature type="region of interest" description="Disordered" evidence="1">
    <location>
        <begin position="239"/>
        <end position="275"/>
    </location>
</feature>
<evidence type="ECO:0000313" key="2">
    <source>
        <dbReference type="EMBL" id="KAK0670966.1"/>
    </source>
</evidence>
<sequence length="302" mass="32220">MAQPLTQVPPIIIKDNKLPSITVSTQFQTNRHIYNKSPSEMYRNSILTLLAGASSLTAAMDPMHAILRARQLQDSTPTSTFLSIPPTRTADSCRSSIRDMAESAPSPPPDLLSYEISKQAESFRTMTGPPTSRITNLAGASSLCSSLYAEDGTGTTAFTYPPTTVIASEDYDNYRSSALSWYSSLRPAVSELVKTCSQRYPQEVGGVWLPFTGNEEECVSAYRLFLRLTATEIVTQTRTVSTETEALTTESSTTETGAPAEETETEAPAETSVSTAGAARETGFVVAVVAAAAGVAGVMGAM</sequence>
<dbReference type="AlphaFoldDB" id="A0AA39ZH56"/>
<feature type="compositionally biased region" description="Low complexity" evidence="1">
    <location>
        <begin position="239"/>
        <end position="260"/>
    </location>
</feature>
<accession>A0AA39ZH56</accession>
<evidence type="ECO:0000256" key="1">
    <source>
        <dbReference type="SAM" id="MobiDB-lite"/>
    </source>
</evidence>
<name>A0AA39ZH56_9PEZI</name>
<comment type="caution">
    <text evidence="2">The sequence shown here is derived from an EMBL/GenBank/DDBJ whole genome shotgun (WGS) entry which is preliminary data.</text>
</comment>
<reference evidence="2" key="1">
    <citation type="submission" date="2023-06" db="EMBL/GenBank/DDBJ databases">
        <title>Genome-scale phylogeny and comparative genomics of the fungal order Sordariales.</title>
        <authorList>
            <consortium name="Lawrence Berkeley National Laboratory"/>
            <person name="Hensen N."/>
            <person name="Bonometti L."/>
            <person name="Westerberg I."/>
            <person name="Brannstrom I.O."/>
            <person name="Guillou S."/>
            <person name="Cros-Aarteil S."/>
            <person name="Calhoun S."/>
            <person name="Haridas S."/>
            <person name="Kuo A."/>
            <person name="Mondo S."/>
            <person name="Pangilinan J."/>
            <person name="Riley R."/>
            <person name="Labutti K."/>
            <person name="Andreopoulos B."/>
            <person name="Lipzen A."/>
            <person name="Chen C."/>
            <person name="Yanf M."/>
            <person name="Daum C."/>
            <person name="Ng V."/>
            <person name="Clum A."/>
            <person name="Steindorff A."/>
            <person name="Ohm R."/>
            <person name="Martin F."/>
            <person name="Silar P."/>
            <person name="Natvig D."/>
            <person name="Lalanne C."/>
            <person name="Gautier V."/>
            <person name="Ament-Velasquez S.L."/>
            <person name="Kruys A."/>
            <person name="Hutchinson M.I."/>
            <person name="Powell A.J."/>
            <person name="Barry K."/>
            <person name="Miller A.N."/>
            <person name="Grigoriev I.V."/>
            <person name="Debuchy R."/>
            <person name="Gladieux P."/>
            <person name="Thoren M.H."/>
            <person name="Johannesson H."/>
        </authorList>
    </citation>
    <scope>NUCLEOTIDE SEQUENCE</scope>
    <source>
        <strain evidence="2">CBS 307.81</strain>
    </source>
</reference>
<organism evidence="2 3">
    <name type="scientific">Cercophora samala</name>
    <dbReference type="NCBI Taxonomy" id="330535"/>
    <lineage>
        <taxon>Eukaryota</taxon>
        <taxon>Fungi</taxon>
        <taxon>Dikarya</taxon>
        <taxon>Ascomycota</taxon>
        <taxon>Pezizomycotina</taxon>
        <taxon>Sordariomycetes</taxon>
        <taxon>Sordariomycetidae</taxon>
        <taxon>Sordariales</taxon>
        <taxon>Lasiosphaeriaceae</taxon>
        <taxon>Cercophora</taxon>
    </lineage>
</organism>
<dbReference type="EMBL" id="JAULSY010000025">
    <property type="protein sequence ID" value="KAK0670966.1"/>
    <property type="molecule type" value="Genomic_DNA"/>
</dbReference>
<dbReference type="Proteomes" id="UP001174997">
    <property type="component" value="Unassembled WGS sequence"/>
</dbReference>
<evidence type="ECO:0000313" key="3">
    <source>
        <dbReference type="Proteomes" id="UP001174997"/>
    </source>
</evidence>
<protein>
    <submittedName>
        <fullName evidence="2">Uncharacterized protein</fullName>
    </submittedName>
</protein>
<keyword evidence="3" id="KW-1185">Reference proteome</keyword>